<accession>A0ABT6CLU6</accession>
<feature type="signal peptide" evidence="1">
    <location>
        <begin position="1"/>
        <end position="30"/>
    </location>
</feature>
<evidence type="ECO:0000313" key="3">
    <source>
        <dbReference type="Proteomes" id="UP001222770"/>
    </source>
</evidence>
<keyword evidence="1" id="KW-0732">Signal</keyword>
<evidence type="ECO:0000313" key="2">
    <source>
        <dbReference type="EMBL" id="MDF8334035.1"/>
    </source>
</evidence>
<dbReference type="PANTHER" id="PTHR33361">
    <property type="entry name" value="GLR0591 PROTEIN"/>
    <property type="match status" value="1"/>
</dbReference>
<keyword evidence="3" id="KW-1185">Reference proteome</keyword>
<organism evidence="2 3">
    <name type="scientific">Novosphingobium cyanobacteriorum</name>
    <dbReference type="NCBI Taxonomy" id="3024215"/>
    <lineage>
        <taxon>Bacteria</taxon>
        <taxon>Pseudomonadati</taxon>
        <taxon>Pseudomonadota</taxon>
        <taxon>Alphaproteobacteria</taxon>
        <taxon>Sphingomonadales</taxon>
        <taxon>Sphingomonadaceae</taxon>
        <taxon>Novosphingobium</taxon>
    </lineage>
</organism>
<name>A0ABT6CLU6_9SPHN</name>
<evidence type="ECO:0000256" key="1">
    <source>
        <dbReference type="SAM" id="SignalP"/>
    </source>
</evidence>
<dbReference type="PROSITE" id="PS51257">
    <property type="entry name" value="PROKAR_LIPOPROTEIN"/>
    <property type="match status" value="1"/>
</dbReference>
<proteinExistence type="predicted"/>
<protein>
    <submittedName>
        <fullName evidence="2">DUF885 family protein</fullName>
    </submittedName>
</protein>
<feature type="chain" id="PRO_5046076221" evidence="1">
    <location>
        <begin position="31"/>
        <end position="608"/>
    </location>
</feature>
<dbReference type="Proteomes" id="UP001222770">
    <property type="component" value="Unassembled WGS sequence"/>
</dbReference>
<dbReference type="RefSeq" id="WP_277278311.1">
    <property type="nucleotide sequence ID" value="NZ_JAROCY010000011.1"/>
</dbReference>
<sequence>MNRREIIVGGSAAVAACLFAGLGWPLPALAQDGAAKDGPLLAAFDHIFADMLAVMPQTATSMGLDKGDLAALRSKLNRRGAAGVAERTAFYRRALAMVKGVNPAELTEGGARLREIALYRFADEIAGAPFGIEETQRPYPITQQQGAYFDIPDFLDSRHPVETEADAEAYLVRLQGFARALDDDTRLQRELAPRGLVAPIWSLDLALGQMEKTRSVAAGESPLVTSLVKRAATKGLAGSWQARAEAIVSRQVYPALYRQMALLRSLRAGTPKGDGAWRLKNGAAIYAAALRSATTTDMTPEQVHQTGLEQVAAITAQLDQILRTAGYTTGSVGARLAELNTSSDQLYPDSAEGRADLISGLNAGIAAMATKLPRAFDDVPQVPLQIRAVPVEIQDGASNGYYYSAAIDGSRPAIYWINLKQVGDWPKYSLPALTYHEGVPGHHLQGSYAQQGGALPMLMRDYFISAYGEGWALYAEQLADELGGYTGIERAGYLQSFLFRAVRLVVDTGIHHYRWSREQATAYMVEQTGFTQARSQREVERYCTMIGQACSYKIGHTAWVKAREKAQAALGPKFSLPWFHAILKEGAMPLSMLEKRIEQRTAQRLAQG</sequence>
<dbReference type="PANTHER" id="PTHR33361:SF2">
    <property type="entry name" value="DUF885 DOMAIN-CONTAINING PROTEIN"/>
    <property type="match status" value="1"/>
</dbReference>
<dbReference type="Pfam" id="PF05960">
    <property type="entry name" value="DUF885"/>
    <property type="match status" value="1"/>
</dbReference>
<gene>
    <name evidence="2" type="ORF">POM99_12545</name>
</gene>
<reference evidence="2 3" key="1">
    <citation type="submission" date="2023-03" db="EMBL/GenBank/DDBJ databases">
        <title>Novosphingobium cyanobacteriorum sp. nov., isolated from a eutrophic reservoir during the Microcystis bloom period.</title>
        <authorList>
            <person name="Kang M."/>
            <person name="Le V."/>
            <person name="Ko S.-R."/>
            <person name="Lee S.-A."/>
            <person name="Ahn C.-Y."/>
        </authorList>
    </citation>
    <scope>NUCLEOTIDE SEQUENCE [LARGE SCALE GENOMIC DNA]</scope>
    <source>
        <strain evidence="2 3">HBC54</strain>
    </source>
</reference>
<comment type="caution">
    <text evidence="2">The sequence shown here is derived from an EMBL/GenBank/DDBJ whole genome shotgun (WGS) entry which is preliminary data.</text>
</comment>
<dbReference type="InterPro" id="IPR010281">
    <property type="entry name" value="DUF885"/>
</dbReference>
<dbReference type="EMBL" id="JAROCY010000011">
    <property type="protein sequence ID" value="MDF8334035.1"/>
    <property type="molecule type" value="Genomic_DNA"/>
</dbReference>